<dbReference type="GeneTree" id="ENSGT00940000155470"/>
<evidence type="ECO:0000313" key="3">
    <source>
        <dbReference type="Proteomes" id="UP000261420"/>
    </source>
</evidence>
<organism evidence="2 3">
    <name type="scientific">Seriola dumerili</name>
    <name type="common">Greater amberjack</name>
    <name type="synonym">Caranx dumerili</name>
    <dbReference type="NCBI Taxonomy" id="41447"/>
    <lineage>
        <taxon>Eukaryota</taxon>
        <taxon>Metazoa</taxon>
        <taxon>Chordata</taxon>
        <taxon>Craniata</taxon>
        <taxon>Vertebrata</taxon>
        <taxon>Euteleostomi</taxon>
        <taxon>Actinopterygii</taxon>
        <taxon>Neopterygii</taxon>
        <taxon>Teleostei</taxon>
        <taxon>Neoteleostei</taxon>
        <taxon>Acanthomorphata</taxon>
        <taxon>Carangaria</taxon>
        <taxon>Carangiformes</taxon>
        <taxon>Carangidae</taxon>
        <taxon>Seriola</taxon>
    </lineage>
</organism>
<sequence length="203" mass="23609">MREHDFGWSEPGSLQPSCSTLLGSEVKLQQEVQVRTEYTSRERERERDRYWRGRVELKMKTQANQVERPTGNSHTPTHTHTEHKHSKYTQFRCVCLLRFDHPVDRAGLFSFMTFHWLTPLVIHAHRKGQLLLDDIWAVSQRECSHDNSLRLASLWEEEQRSKGSEASLCSVIWSFCRTRLLLSILCLTVTQLAGFSGPVSLDQ</sequence>
<dbReference type="Ensembl" id="ENSSDUT00000007874.1">
    <property type="protein sequence ID" value="ENSSDUP00000007733.1"/>
    <property type="gene ID" value="ENSSDUG00000005669.1"/>
</dbReference>
<feature type="region of interest" description="Disordered" evidence="1">
    <location>
        <begin position="61"/>
        <end position="83"/>
    </location>
</feature>
<proteinExistence type="predicted"/>
<feature type="compositionally biased region" description="Polar residues" evidence="1">
    <location>
        <begin position="61"/>
        <end position="72"/>
    </location>
</feature>
<reference evidence="2" key="1">
    <citation type="submission" date="2025-08" db="UniProtKB">
        <authorList>
            <consortium name="Ensembl"/>
        </authorList>
    </citation>
    <scope>IDENTIFICATION</scope>
</reference>
<evidence type="ECO:0000256" key="1">
    <source>
        <dbReference type="SAM" id="MobiDB-lite"/>
    </source>
</evidence>
<reference evidence="2" key="2">
    <citation type="submission" date="2025-09" db="UniProtKB">
        <authorList>
            <consortium name="Ensembl"/>
        </authorList>
    </citation>
    <scope>IDENTIFICATION</scope>
</reference>
<accession>A0A3B4TP03</accession>
<dbReference type="AlphaFoldDB" id="A0A3B4TP03"/>
<protein>
    <submittedName>
        <fullName evidence="2">Uncharacterized protein</fullName>
    </submittedName>
</protein>
<name>A0A3B4TP03_SERDU</name>
<keyword evidence="3" id="KW-1185">Reference proteome</keyword>
<dbReference type="STRING" id="41447.ENSSDUP00000007733"/>
<evidence type="ECO:0000313" key="2">
    <source>
        <dbReference type="Ensembl" id="ENSSDUP00000007733.1"/>
    </source>
</evidence>
<dbReference type="Proteomes" id="UP000261420">
    <property type="component" value="Unplaced"/>
</dbReference>